<proteinExistence type="predicted"/>
<dbReference type="PANTHER" id="PTHR45586:SF1">
    <property type="entry name" value="LIPOPOLYSACCHARIDE ASSEMBLY PROTEIN B"/>
    <property type="match status" value="1"/>
</dbReference>
<keyword evidence="2" id="KW-0802">TPR repeat</keyword>
<accession>A0A0C2CRW5</accession>
<protein>
    <submittedName>
        <fullName evidence="3">TPR Domain containing protein</fullName>
    </submittedName>
</protein>
<sequence length="251" mass="27103">MIVPACKPKEVDVNLPEQIAAKLAESDSNLRNNKTDEAAEGYQWVLDNDAGNVAALTGLGRVELERGNFAAAVDPLEKAVAQNGEDAEAHAALGRALAGAENWPKAAEHLGKAWELNHDTEQFGLEYGVALRESGDLEQAKAVLTEVGEINPKIKHVFRELGETQLAAKEYDTALRTFMKAQTNWPGDQDSYAGAAMVYEAQGEVTKSIDQWSQYIQQDCCSTYSKDVAQPKLAELKAKENAAGAEAPSEG</sequence>
<dbReference type="SMART" id="SM00028">
    <property type="entry name" value="TPR"/>
    <property type="match status" value="3"/>
</dbReference>
<evidence type="ECO:0000313" key="4">
    <source>
        <dbReference type="Proteomes" id="UP000031599"/>
    </source>
</evidence>
<dbReference type="SUPFAM" id="SSF48452">
    <property type="entry name" value="TPR-like"/>
    <property type="match status" value="1"/>
</dbReference>
<dbReference type="EMBL" id="JMCC02000133">
    <property type="protein sequence ID" value="KIG12385.1"/>
    <property type="molecule type" value="Genomic_DNA"/>
</dbReference>
<gene>
    <name evidence="3" type="ORF">DB30_01507</name>
</gene>
<dbReference type="InterPro" id="IPR019734">
    <property type="entry name" value="TPR_rpt"/>
</dbReference>
<dbReference type="Pfam" id="PF13432">
    <property type="entry name" value="TPR_16"/>
    <property type="match status" value="2"/>
</dbReference>
<dbReference type="Proteomes" id="UP000031599">
    <property type="component" value="Unassembled WGS sequence"/>
</dbReference>
<evidence type="ECO:0000256" key="2">
    <source>
        <dbReference type="ARBA" id="ARBA00022803"/>
    </source>
</evidence>
<keyword evidence="1" id="KW-0677">Repeat</keyword>
<dbReference type="InterPro" id="IPR051012">
    <property type="entry name" value="CellSynth/LPSAsmb/PSIAsmb"/>
</dbReference>
<dbReference type="AlphaFoldDB" id="A0A0C2CRW5"/>
<evidence type="ECO:0000313" key="3">
    <source>
        <dbReference type="EMBL" id="KIG12385.1"/>
    </source>
</evidence>
<dbReference type="InterPro" id="IPR011990">
    <property type="entry name" value="TPR-like_helical_dom_sf"/>
</dbReference>
<dbReference type="PANTHER" id="PTHR45586">
    <property type="entry name" value="TPR REPEAT-CONTAINING PROTEIN PA4667"/>
    <property type="match status" value="1"/>
</dbReference>
<dbReference type="Gene3D" id="1.25.40.10">
    <property type="entry name" value="Tetratricopeptide repeat domain"/>
    <property type="match status" value="1"/>
</dbReference>
<organism evidence="3 4">
    <name type="scientific">Enhygromyxa salina</name>
    <dbReference type="NCBI Taxonomy" id="215803"/>
    <lineage>
        <taxon>Bacteria</taxon>
        <taxon>Pseudomonadati</taxon>
        <taxon>Myxococcota</taxon>
        <taxon>Polyangia</taxon>
        <taxon>Nannocystales</taxon>
        <taxon>Nannocystaceae</taxon>
        <taxon>Enhygromyxa</taxon>
    </lineage>
</organism>
<name>A0A0C2CRW5_9BACT</name>
<evidence type="ECO:0000256" key="1">
    <source>
        <dbReference type="ARBA" id="ARBA00022737"/>
    </source>
</evidence>
<reference evidence="3 4" key="1">
    <citation type="submission" date="2014-12" db="EMBL/GenBank/DDBJ databases">
        <title>Genome assembly of Enhygromyxa salina DSM 15201.</title>
        <authorList>
            <person name="Sharma G."/>
            <person name="Subramanian S."/>
        </authorList>
    </citation>
    <scope>NUCLEOTIDE SEQUENCE [LARGE SCALE GENOMIC DNA]</scope>
    <source>
        <strain evidence="3 4">DSM 15201</strain>
    </source>
</reference>
<comment type="caution">
    <text evidence="3">The sequence shown here is derived from an EMBL/GenBank/DDBJ whole genome shotgun (WGS) entry which is preliminary data.</text>
</comment>